<sequence>MPKLERLHAGHAPAVLAFELENRAYFAASVPDRGDDFFDEFTDRYGALLAEQEAGICAFYLLVAEDGSVLGRFNLYDLENGTAELGYRVAQHVAGRGVATETVRELCRLAVARHGLRTLRAGTSRENVASQRVLIKAGFVLADPADPADLGGRSGPWYQRDLVPQR</sequence>
<accession>A0A7W3LQQ3</accession>
<feature type="domain" description="N-acetyltransferase" evidence="1">
    <location>
        <begin position="2"/>
        <end position="163"/>
    </location>
</feature>
<name>A0A7W3LQQ3_ACTNM</name>
<proteinExistence type="predicted"/>
<dbReference type="InterPro" id="IPR000182">
    <property type="entry name" value="GNAT_dom"/>
</dbReference>
<dbReference type="PROSITE" id="PS51186">
    <property type="entry name" value="GNAT"/>
    <property type="match status" value="1"/>
</dbReference>
<dbReference type="InterPro" id="IPR051531">
    <property type="entry name" value="N-acetyltransferase"/>
</dbReference>
<dbReference type="Pfam" id="PF13302">
    <property type="entry name" value="Acetyltransf_3"/>
    <property type="match status" value="1"/>
</dbReference>
<evidence type="ECO:0000313" key="2">
    <source>
        <dbReference type="EMBL" id="MBA8952548.1"/>
    </source>
</evidence>
<reference evidence="2 3" key="1">
    <citation type="submission" date="2020-08" db="EMBL/GenBank/DDBJ databases">
        <title>Genomic Encyclopedia of Type Strains, Phase IV (KMG-IV): sequencing the most valuable type-strain genomes for metagenomic binning, comparative biology and taxonomic classification.</title>
        <authorList>
            <person name="Goeker M."/>
        </authorList>
    </citation>
    <scope>NUCLEOTIDE SEQUENCE [LARGE SCALE GENOMIC DNA]</scope>
    <source>
        <strain evidence="2 3">DSM 44197</strain>
    </source>
</reference>
<evidence type="ECO:0000259" key="1">
    <source>
        <dbReference type="PROSITE" id="PS51186"/>
    </source>
</evidence>
<dbReference type="GO" id="GO:0008999">
    <property type="term" value="F:protein-N-terminal-alanine acetyltransferase activity"/>
    <property type="evidence" value="ECO:0007669"/>
    <property type="project" value="UniProtKB-EC"/>
</dbReference>
<evidence type="ECO:0000313" key="3">
    <source>
        <dbReference type="Proteomes" id="UP000572680"/>
    </source>
</evidence>
<keyword evidence="2" id="KW-0012">Acyltransferase</keyword>
<comment type="caution">
    <text evidence="2">The sequence shown here is derived from an EMBL/GenBank/DDBJ whole genome shotgun (WGS) entry which is preliminary data.</text>
</comment>
<dbReference type="SUPFAM" id="SSF55729">
    <property type="entry name" value="Acyl-CoA N-acyltransferases (Nat)"/>
    <property type="match status" value="1"/>
</dbReference>
<dbReference type="PANTHER" id="PTHR43792">
    <property type="entry name" value="GNAT FAMILY, PUTATIVE (AFU_ORTHOLOGUE AFUA_3G00765)-RELATED-RELATED"/>
    <property type="match status" value="1"/>
</dbReference>
<dbReference type="EMBL" id="JACJIA010000005">
    <property type="protein sequence ID" value="MBA8952548.1"/>
    <property type="molecule type" value="Genomic_DNA"/>
</dbReference>
<gene>
    <name evidence="2" type="ORF">HNR61_004194</name>
</gene>
<dbReference type="RefSeq" id="WP_182844832.1">
    <property type="nucleotide sequence ID" value="NZ_BAAALP010000005.1"/>
</dbReference>
<dbReference type="EC" id="2.3.1.267" evidence="2"/>
<dbReference type="Gene3D" id="3.40.630.30">
    <property type="match status" value="1"/>
</dbReference>
<dbReference type="AlphaFoldDB" id="A0A7W3LQQ3"/>
<organism evidence="2 3">
    <name type="scientific">Actinomadura namibiensis</name>
    <dbReference type="NCBI Taxonomy" id="182080"/>
    <lineage>
        <taxon>Bacteria</taxon>
        <taxon>Bacillati</taxon>
        <taxon>Actinomycetota</taxon>
        <taxon>Actinomycetes</taxon>
        <taxon>Streptosporangiales</taxon>
        <taxon>Thermomonosporaceae</taxon>
        <taxon>Actinomadura</taxon>
    </lineage>
</organism>
<protein>
    <submittedName>
        <fullName evidence="2">Ribosomal-protein-alanine N-acetyltransferase</fullName>
        <ecNumber evidence="2">2.3.1.267</ecNumber>
    </submittedName>
</protein>
<keyword evidence="2" id="KW-0808">Transferase</keyword>
<keyword evidence="3" id="KW-1185">Reference proteome</keyword>
<dbReference type="InterPro" id="IPR016181">
    <property type="entry name" value="Acyl_CoA_acyltransferase"/>
</dbReference>
<dbReference type="Proteomes" id="UP000572680">
    <property type="component" value="Unassembled WGS sequence"/>
</dbReference>